<feature type="compositionally biased region" description="Low complexity" evidence="1">
    <location>
        <begin position="1408"/>
        <end position="1420"/>
    </location>
</feature>
<feature type="region of interest" description="Disordered" evidence="1">
    <location>
        <begin position="114"/>
        <end position="365"/>
    </location>
</feature>
<organism evidence="2 3">
    <name type="scientific">Ascobolus immersus RN42</name>
    <dbReference type="NCBI Taxonomy" id="1160509"/>
    <lineage>
        <taxon>Eukaryota</taxon>
        <taxon>Fungi</taxon>
        <taxon>Dikarya</taxon>
        <taxon>Ascomycota</taxon>
        <taxon>Pezizomycotina</taxon>
        <taxon>Pezizomycetes</taxon>
        <taxon>Pezizales</taxon>
        <taxon>Ascobolaceae</taxon>
        <taxon>Ascobolus</taxon>
    </lineage>
</organism>
<evidence type="ECO:0000256" key="1">
    <source>
        <dbReference type="SAM" id="MobiDB-lite"/>
    </source>
</evidence>
<keyword evidence="3" id="KW-1185">Reference proteome</keyword>
<feature type="compositionally biased region" description="Polar residues" evidence="1">
    <location>
        <begin position="1385"/>
        <end position="1399"/>
    </location>
</feature>
<proteinExistence type="predicted"/>
<feature type="compositionally biased region" description="Basic and acidic residues" evidence="1">
    <location>
        <begin position="329"/>
        <end position="338"/>
    </location>
</feature>
<feature type="compositionally biased region" description="Basic and acidic residues" evidence="1">
    <location>
        <begin position="114"/>
        <end position="142"/>
    </location>
</feature>
<reference evidence="2 3" key="1">
    <citation type="journal article" date="2018" name="Nat. Ecol. Evol.">
        <title>Pezizomycetes genomes reveal the molecular basis of ectomycorrhizal truffle lifestyle.</title>
        <authorList>
            <person name="Murat C."/>
            <person name="Payen T."/>
            <person name="Noel B."/>
            <person name="Kuo A."/>
            <person name="Morin E."/>
            <person name="Chen J."/>
            <person name="Kohler A."/>
            <person name="Krizsan K."/>
            <person name="Balestrini R."/>
            <person name="Da Silva C."/>
            <person name="Montanini B."/>
            <person name="Hainaut M."/>
            <person name="Levati E."/>
            <person name="Barry K.W."/>
            <person name="Belfiori B."/>
            <person name="Cichocki N."/>
            <person name="Clum A."/>
            <person name="Dockter R.B."/>
            <person name="Fauchery L."/>
            <person name="Guy J."/>
            <person name="Iotti M."/>
            <person name="Le Tacon F."/>
            <person name="Lindquist E.A."/>
            <person name="Lipzen A."/>
            <person name="Malagnac F."/>
            <person name="Mello A."/>
            <person name="Molinier V."/>
            <person name="Miyauchi S."/>
            <person name="Poulain J."/>
            <person name="Riccioni C."/>
            <person name="Rubini A."/>
            <person name="Sitrit Y."/>
            <person name="Splivallo R."/>
            <person name="Traeger S."/>
            <person name="Wang M."/>
            <person name="Zifcakova L."/>
            <person name="Wipf D."/>
            <person name="Zambonelli A."/>
            <person name="Paolocci F."/>
            <person name="Nowrousian M."/>
            <person name="Ottonello S."/>
            <person name="Baldrian P."/>
            <person name="Spatafora J.W."/>
            <person name="Henrissat B."/>
            <person name="Nagy L.G."/>
            <person name="Aury J.M."/>
            <person name="Wincker P."/>
            <person name="Grigoriev I.V."/>
            <person name="Bonfante P."/>
            <person name="Martin F.M."/>
        </authorList>
    </citation>
    <scope>NUCLEOTIDE SEQUENCE [LARGE SCALE GENOMIC DNA]</scope>
    <source>
        <strain evidence="2 3">RN42</strain>
    </source>
</reference>
<evidence type="ECO:0000313" key="3">
    <source>
        <dbReference type="Proteomes" id="UP000275078"/>
    </source>
</evidence>
<feature type="compositionally biased region" description="Basic and acidic residues" evidence="1">
    <location>
        <begin position="1004"/>
        <end position="1027"/>
    </location>
</feature>
<feature type="region of interest" description="Disordered" evidence="1">
    <location>
        <begin position="1004"/>
        <end position="1078"/>
    </location>
</feature>
<feature type="region of interest" description="Disordered" evidence="1">
    <location>
        <begin position="505"/>
        <end position="559"/>
    </location>
</feature>
<dbReference type="STRING" id="1160509.A0A3N4IL17"/>
<feature type="compositionally biased region" description="Basic and acidic residues" evidence="1">
    <location>
        <begin position="354"/>
        <end position="363"/>
    </location>
</feature>
<feature type="compositionally biased region" description="Basic and acidic residues" evidence="1">
    <location>
        <begin position="149"/>
        <end position="204"/>
    </location>
</feature>
<dbReference type="EMBL" id="ML119648">
    <property type="protein sequence ID" value="RPA86832.1"/>
    <property type="molecule type" value="Genomic_DNA"/>
</dbReference>
<sequence>MVVSGAPIGTPNLPGDSFGVMGFQNFSVRKGDALAHAEKGYGDFGDRPFNLEFWGGYRFPKGFVDKFDIVQKVRPGQHSIPQSVLRGQHHPPKLVDVVDRVLDRCSMEFDKLAAKREEQKKEEEDKKKDKGKGREKFEEKIDARKHHEINKEMDKGMDMEQDKGKGRGKLESFDAAKHHEINKEMDRGMDMGPDKARYANEHRHSPSVPESPIPDTETSTLFRTKPETAKSSPSIRDDEGADPSPPPSPASVQDASAKHHMLDETFEEAISKPIPTDEMKRTHIHITDYDKSQNADKLRDFDSSPPKKKPHLTSYADALEEGNPADPSIKFEQRPHEPTEDDEIVLTPGGGMSQEERFFDKKDKKNAKKKYTKEELARMEAEAERRADAFQWALEHATEKLPKNLDPHEASVMAQIIEAESKELALEDAEFNRKRAGGKKFSKEQIAEMEAAAERRADAFQWALEHADDDIERENLSKAAGKELPVDRDVHKAEVMAAIIAAASRESETSDAEYSGTSTNVRKLDKGKGKAVEKDDHSGPTERHEFKVPVGKTHPQGRTRGGIFVEHLENPLTEKDKSNTVDMREELDLSPKDGNFAKLSGQALIEDAYAAAPETTERGRLPFSEKESKIVNSKLDFKKDLGVTPKDGNFGKISGQRTLEENIYAAPEATEKGRLPFAKEEGNITDSTLNFNKDLDLSPKDGNFGDLVGQRMLGEPTGPVAPETTERGRRPFRETKDEITDRTLDFDADLDATPKDGNFAKLKGQGLLEENIASAPETTEKGRLPFDRKEDKIVDHTLNFRKDLDVSPKDGNFGNISGQRTIDSAVASAPEATERGRLPFDKTEDKILDPVDNLYNRETPNETAEWSRNPFDMTEDKISNPKEGMFSNYAAPETAEWGRKSYEKTEEHLSKPVVDLLKDTTIKAAPETSEWEAKPWHKTGKQMVDTTDNLYNKDTPPGGIHDGIESYSNPFEDSGKQVSVRSGDNQVSVPTDKNIFQALADKIQEDSKQSTESRHELFGSKIEERTGSADMDIGASSGRSQKEEKGKDIIGEKLKETSNAAGDRFSNIELGHGHTGTEAEGRTFLDNVGSTASNLASKASDLASSAVGTAQSAASTASEITSKATEAAGAAATKASGLASGVVDTAGSTAHGVAHMIGTVEGHRQNASVRASGLLRSTSEIVQSSAQEATDIGGKFVGDARELGGASVHSGTETVKEAAHLGSELTGDAASKVSGLARSVSESAQDIAGRTKENVLTVGRMGSQMTGSVYHSGTETAKSGIHKGSDLVETAAETTSNLAGTVSESVQSAVSGAASVAGGAIGSALNAGSEAAHVGSEIAGSVAQTGAKTLKSAGNMASGLAGSIAETGSKTAHSASHVGSEAARSASNIGSKAAQSGSHAESESAHMGSGIAGSATGATKKTGDHISKLPVRTSVELHQEPVVSEAPGFVSKIPVKTAEEHHREPMMHGSKGPSHAPVGSERHLPAKEVSRHSFATAFRTEEPTSTGDLPKEISGRAFAPYKPAKPSKLAQSTDFFAGATGAPSIEGHTEPTDMFGEPPKVGARTPLHPSVPGFQPSGGLGTPVAVPEPAAWISAAFEDTPVNSTETTTTTSHVLNAGDGAALFQDHEVSTPVHEVHNKHLHGLSTLEETHSHDEDLLMQGSARIVGERLGGDAELPDLNAPGTKIEKDV</sequence>
<gene>
    <name evidence="2" type="ORF">BJ508DRAFT_411009</name>
</gene>
<protein>
    <submittedName>
        <fullName evidence="2">Uncharacterized protein</fullName>
    </submittedName>
</protein>
<name>A0A3N4IL17_ASCIM</name>
<feature type="compositionally biased region" description="Basic and acidic residues" evidence="1">
    <location>
        <begin position="1040"/>
        <end position="1056"/>
    </location>
</feature>
<accession>A0A3N4IL17</accession>
<feature type="region of interest" description="Disordered" evidence="1">
    <location>
        <begin position="1371"/>
        <end position="1424"/>
    </location>
</feature>
<evidence type="ECO:0000313" key="2">
    <source>
        <dbReference type="EMBL" id="RPA86832.1"/>
    </source>
</evidence>
<feature type="compositionally biased region" description="Basic and acidic residues" evidence="1">
    <location>
        <begin position="275"/>
        <end position="302"/>
    </location>
</feature>
<dbReference type="Proteomes" id="UP000275078">
    <property type="component" value="Unassembled WGS sequence"/>
</dbReference>
<dbReference type="OrthoDB" id="6625923at2759"/>
<feature type="compositionally biased region" description="Basic and acidic residues" evidence="1">
    <location>
        <begin position="522"/>
        <end position="547"/>
    </location>
</feature>